<dbReference type="EMBL" id="GL385396">
    <property type="protein sequence ID" value="EJT78672.1"/>
    <property type="molecule type" value="Genomic_DNA"/>
</dbReference>
<dbReference type="PANTHER" id="PTHR11559">
    <property type="entry name" value="CARBOXYLESTERASE"/>
    <property type="match status" value="1"/>
</dbReference>
<name>J3NR66_GAET3</name>
<dbReference type="GeneID" id="20344229"/>
<dbReference type="EC" id="3.1.1.-" evidence="3"/>
<dbReference type="InterPro" id="IPR019826">
    <property type="entry name" value="Carboxylesterase_B_AS"/>
</dbReference>
<dbReference type="EnsemblFungi" id="EJT78672">
    <property type="protein sequence ID" value="EJT78672"/>
    <property type="gene ID" value="GGTG_03771"/>
</dbReference>
<dbReference type="eggNOG" id="KOG4389">
    <property type="taxonomic scope" value="Eukaryota"/>
</dbReference>
<keyword evidence="8" id="KW-1185">Reference proteome</keyword>
<dbReference type="Proteomes" id="UP000006039">
    <property type="component" value="Unassembled WGS sequence"/>
</dbReference>
<dbReference type="AlphaFoldDB" id="J3NR66"/>
<dbReference type="GO" id="GO:0016787">
    <property type="term" value="F:hydrolase activity"/>
    <property type="evidence" value="ECO:0007669"/>
    <property type="project" value="UniProtKB-KW"/>
</dbReference>
<protein>
    <recommendedName>
        <fullName evidence="3">Carboxylic ester hydrolase</fullName>
        <ecNumber evidence="3">3.1.1.-</ecNumber>
    </recommendedName>
</protein>
<evidence type="ECO:0000313" key="6">
    <source>
        <dbReference type="EMBL" id="EJT78672.1"/>
    </source>
</evidence>
<dbReference type="InterPro" id="IPR050309">
    <property type="entry name" value="Type-B_Carboxylest/Lipase"/>
</dbReference>
<feature type="signal peptide" evidence="3">
    <location>
        <begin position="1"/>
        <end position="22"/>
    </location>
</feature>
<feature type="chain" id="PRO_5015019859" description="Carboxylic ester hydrolase" evidence="3">
    <location>
        <begin position="23"/>
        <end position="620"/>
    </location>
</feature>
<dbReference type="InterPro" id="IPR019819">
    <property type="entry name" value="Carboxylesterase_B_CS"/>
</dbReference>
<dbReference type="STRING" id="644352.J3NR66"/>
<dbReference type="SUPFAM" id="SSF53474">
    <property type="entry name" value="alpha/beta-Hydrolases"/>
    <property type="match status" value="1"/>
</dbReference>
<sequence length="620" mass="66929">MGARVLLHSVLVCLAGLTLTNAAAVVRSDAKTANPAVVDLGYAAYQGLENSTTGLTVWRGIRYAAPPTGKLRWQAPKPPVANRTSVIVADTFGPQCPQQFPASDSAPPFLQGDEDCLFLDLYAPTGKRSHAPTEKSEDGDDQDSDSRTGGLPVLVYIHGGGYGLDNSRLDMTGFLNANDNRFIVVSIQYRLGAFGFLASPEIKEKGTLNAGLLDQEFALQWVQRHVSKFGGNPRKVTLYGESAGGGSVMILSVARDGKTGTSLFRSGIAASPYLPTQPYYHDNIPKDRYRDFAVAAGCPDSGPVFDCLVSADSQALIFANANATGPRSSVPYGNWAFIPVTDGTYLTEPASVLLSRGAVNGKKILTANNANEAALFTPTTITTEEILRAWIKSNYVNLSEQNVTAILDAYPSVPGPDDPSSPRFETSGLGPATAVNVSQVAAGHQQRAYNIYAESTFVCSAYWLADAFSSARGRETFYYQYSIPFARHGVDLVAAYLTPEPSHGPDFIRAFRRMYGNFIVSGNPSIDNRLANGASAPDPNKPNPASRWPRWTEDNRALVNLNQTGGTPYRVVASAGIEVTEFSQPGLSNDFWQADAYAWEGGRGRRCDFWKTAINRFVPQ</sequence>
<dbReference type="HOGENOM" id="CLU_006586_10_5_1"/>
<reference evidence="7" key="4">
    <citation type="journal article" date="2015" name="G3 (Bethesda)">
        <title>Genome sequences of three phytopathogenic species of the Magnaporthaceae family of fungi.</title>
        <authorList>
            <person name="Okagaki L.H."/>
            <person name="Nunes C.C."/>
            <person name="Sailsbery J."/>
            <person name="Clay B."/>
            <person name="Brown D."/>
            <person name="John T."/>
            <person name="Oh Y."/>
            <person name="Young N."/>
            <person name="Fitzgerald M."/>
            <person name="Haas B.J."/>
            <person name="Zeng Q."/>
            <person name="Young S."/>
            <person name="Adiconis X."/>
            <person name="Fan L."/>
            <person name="Levin J.Z."/>
            <person name="Mitchell T.K."/>
            <person name="Okubara P.A."/>
            <person name="Farman M.L."/>
            <person name="Kohn L.M."/>
            <person name="Birren B."/>
            <person name="Ma L.-J."/>
            <person name="Dean R.A."/>
        </authorList>
    </citation>
    <scope>NUCLEOTIDE SEQUENCE</scope>
    <source>
        <strain evidence="7">R3-111a-1</strain>
    </source>
</reference>
<reference evidence="6" key="2">
    <citation type="submission" date="2010-07" db="EMBL/GenBank/DDBJ databases">
        <authorList>
            <consortium name="The Broad Institute Genome Sequencing Platform"/>
            <consortium name="Broad Institute Genome Sequencing Center for Infectious Disease"/>
            <person name="Ma L.-J."/>
            <person name="Dead R."/>
            <person name="Young S."/>
            <person name="Zeng Q."/>
            <person name="Koehrsen M."/>
            <person name="Alvarado L."/>
            <person name="Berlin A."/>
            <person name="Chapman S.B."/>
            <person name="Chen Z."/>
            <person name="Freedman E."/>
            <person name="Gellesch M."/>
            <person name="Goldberg J."/>
            <person name="Griggs A."/>
            <person name="Gujja S."/>
            <person name="Heilman E.R."/>
            <person name="Heiman D."/>
            <person name="Hepburn T."/>
            <person name="Howarth C."/>
            <person name="Jen D."/>
            <person name="Larson L."/>
            <person name="Mehta T."/>
            <person name="Neiman D."/>
            <person name="Pearson M."/>
            <person name="Roberts A."/>
            <person name="Saif S."/>
            <person name="Shea T."/>
            <person name="Shenoy N."/>
            <person name="Sisk P."/>
            <person name="Stolte C."/>
            <person name="Sykes S."/>
            <person name="Walk T."/>
            <person name="White J."/>
            <person name="Yandava C."/>
            <person name="Haas B."/>
            <person name="Nusbaum C."/>
            <person name="Birren B."/>
        </authorList>
    </citation>
    <scope>NUCLEOTIDE SEQUENCE</scope>
    <source>
        <strain evidence="6">R3-111a-1</strain>
    </source>
</reference>
<dbReference type="PROSITE" id="PS00941">
    <property type="entry name" value="CARBOXYLESTERASE_B_2"/>
    <property type="match status" value="1"/>
</dbReference>
<organism evidence="6">
    <name type="scientific">Gaeumannomyces tritici (strain R3-111a-1)</name>
    <name type="common">Wheat and barley take-all root rot fungus</name>
    <name type="synonym">Gaeumannomyces graminis var. tritici</name>
    <dbReference type="NCBI Taxonomy" id="644352"/>
    <lineage>
        <taxon>Eukaryota</taxon>
        <taxon>Fungi</taxon>
        <taxon>Dikarya</taxon>
        <taxon>Ascomycota</taxon>
        <taxon>Pezizomycotina</taxon>
        <taxon>Sordariomycetes</taxon>
        <taxon>Sordariomycetidae</taxon>
        <taxon>Magnaporthales</taxon>
        <taxon>Magnaporthaceae</taxon>
        <taxon>Gaeumannomyces</taxon>
    </lineage>
</organism>
<evidence type="ECO:0000313" key="7">
    <source>
        <dbReference type="EnsemblFungi" id="EJT78672"/>
    </source>
</evidence>
<evidence type="ECO:0000256" key="2">
    <source>
        <dbReference type="ARBA" id="ARBA00022801"/>
    </source>
</evidence>
<evidence type="ECO:0000256" key="3">
    <source>
        <dbReference type="RuleBase" id="RU361235"/>
    </source>
</evidence>
<dbReference type="OrthoDB" id="408631at2759"/>
<evidence type="ECO:0000313" key="8">
    <source>
        <dbReference type="Proteomes" id="UP000006039"/>
    </source>
</evidence>
<comment type="similarity">
    <text evidence="1 3">Belongs to the type-B carboxylesterase/lipase family.</text>
</comment>
<accession>J3NR66</accession>
<reference evidence="7" key="5">
    <citation type="submission" date="2018-04" db="UniProtKB">
        <authorList>
            <consortium name="EnsemblFungi"/>
        </authorList>
    </citation>
    <scope>IDENTIFICATION</scope>
    <source>
        <strain evidence="7">R3-111a-1</strain>
    </source>
</reference>
<reference evidence="6" key="3">
    <citation type="submission" date="2010-09" db="EMBL/GenBank/DDBJ databases">
        <title>Annotation of Gaeumannomyces graminis var. tritici R3-111a-1.</title>
        <authorList>
            <consortium name="The Broad Institute Genome Sequencing Platform"/>
            <person name="Ma L.-J."/>
            <person name="Dead R."/>
            <person name="Young S.K."/>
            <person name="Zeng Q."/>
            <person name="Gargeya S."/>
            <person name="Fitzgerald M."/>
            <person name="Haas B."/>
            <person name="Abouelleil A."/>
            <person name="Alvarado L."/>
            <person name="Arachchi H.M."/>
            <person name="Berlin A."/>
            <person name="Brown A."/>
            <person name="Chapman S.B."/>
            <person name="Chen Z."/>
            <person name="Dunbar C."/>
            <person name="Freedman E."/>
            <person name="Gearin G."/>
            <person name="Gellesch M."/>
            <person name="Goldberg J."/>
            <person name="Griggs A."/>
            <person name="Gujja S."/>
            <person name="Heiman D."/>
            <person name="Howarth C."/>
            <person name="Larson L."/>
            <person name="Lui A."/>
            <person name="MacDonald P.J.P."/>
            <person name="Mehta T."/>
            <person name="Montmayeur A."/>
            <person name="Murphy C."/>
            <person name="Neiman D."/>
            <person name="Pearson M."/>
            <person name="Priest M."/>
            <person name="Roberts A."/>
            <person name="Saif S."/>
            <person name="Shea T."/>
            <person name="Shenoy N."/>
            <person name="Sisk P."/>
            <person name="Stolte C."/>
            <person name="Sykes S."/>
            <person name="Yandava C."/>
            <person name="Wortman J."/>
            <person name="Nusbaum C."/>
            <person name="Birren B."/>
        </authorList>
    </citation>
    <scope>NUCLEOTIDE SEQUENCE</scope>
    <source>
        <strain evidence="6">R3-111a-1</strain>
    </source>
</reference>
<dbReference type="InterPro" id="IPR029058">
    <property type="entry name" value="AB_hydrolase_fold"/>
</dbReference>
<evidence type="ECO:0000256" key="1">
    <source>
        <dbReference type="ARBA" id="ARBA00005964"/>
    </source>
</evidence>
<dbReference type="Gene3D" id="3.40.50.1820">
    <property type="entry name" value="alpha/beta hydrolase"/>
    <property type="match status" value="1"/>
</dbReference>
<feature type="region of interest" description="Disordered" evidence="4">
    <location>
        <begin position="127"/>
        <end position="147"/>
    </location>
</feature>
<dbReference type="RefSeq" id="XP_009219817.1">
    <property type="nucleotide sequence ID" value="XM_009221553.1"/>
</dbReference>
<proteinExistence type="inferred from homology"/>
<evidence type="ECO:0000256" key="4">
    <source>
        <dbReference type="SAM" id="MobiDB-lite"/>
    </source>
</evidence>
<keyword evidence="2 3" id="KW-0378">Hydrolase</keyword>
<dbReference type="ESTHER" id="gagt3-j3nr66">
    <property type="family name" value="Fungal_carboxylesterase_lipase"/>
</dbReference>
<dbReference type="VEuPathDB" id="FungiDB:GGTG_03771"/>
<keyword evidence="3" id="KW-0732">Signal</keyword>
<reference evidence="8" key="1">
    <citation type="submission" date="2010-07" db="EMBL/GenBank/DDBJ databases">
        <title>The genome sequence of Gaeumannomyces graminis var. tritici strain R3-111a-1.</title>
        <authorList>
            <consortium name="The Broad Institute Genome Sequencing Platform"/>
            <person name="Ma L.-J."/>
            <person name="Dead R."/>
            <person name="Young S."/>
            <person name="Zeng Q."/>
            <person name="Koehrsen M."/>
            <person name="Alvarado L."/>
            <person name="Berlin A."/>
            <person name="Chapman S.B."/>
            <person name="Chen Z."/>
            <person name="Freedman E."/>
            <person name="Gellesch M."/>
            <person name="Goldberg J."/>
            <person name="Griggs A."/>
            <person name="Gujja S."/>
            <person name="Heilman E.R."/>
            <person name="Heiman D."/>
            <person name="Hepburn T."/>
            <person name="Howarth C."/>
            <person name="Jen D."/>
            <person name="Larson L."/>
            <person name="Mehta T."/>
            <person name="Neiman D."/>
            <person name="Pearson M."/>
            <person name="Roberts A."/>
            <person name="Saif S."/>
            <person name="Shea T."/>
            <person name="Shenoy N."/>
            <person name="Sisk P."/>
            <person name="Stolte C."/>
            <person name="Sykes S."/>
            <person name="Walk T."/>
            <person name="White J."/>
            <person name="Yandava C."/>
            <person name="Haas B."/>
            <person name="Nusbaum C."/>
            <person name="Birren B."/>
        </authorList>
    </citation>
    <scope>NUCLEOTIDE SEQUENCE [LARGE SCALE GENOMIC DNA]</scope>
    <source>
        <strain evidence="8">R3-111a-1</strain>
    </source>
</reference>
<feature type="domain" description="Carboxylesterase type B" evidence="5">
    <location>
        <begin position="38"/>
        <end position="564"/>
    </location>
</feature>
<dbReference type="InterPro" id="IPR002018">
    <property type="entry name" value="CarbesteraseB"/>
</dbReference>
<dbReference type="Pfam" id="PF00135">
    <property type="entry name" value="COesterase"/>
    <property type="match status" value="1"/>
</dbReference>
<evidence type="ECO:0000259" key="5">
    <source>
        <dbReference type="Pfam" id="PF00135"/>
    </source>
</evidence>
<dbReference type="PROSITE" id="PS00122">
    <property type="entry name" value="CARBOXYLESTERASE_B_1"/>
    <property type="match status" value="1"/>
</dbReference>
<gene>
    <name evidence="7" type="primary">20344229</name>
    <name evidence="6" type="ORF">GGTG_03771</name>
</gene>